<dbReference type="AlphaFoldDB" id="A0A1U9NHY1"/>
<dbReference type="OrthoDB" id="9779184at2"/>
<reference evidence="5" key="1">
    <citation type="submission" date="2017-02" db="EMBL/GenBank/DDBJ databases">
        <title>Comparative genomics and description of representatives of a novel lineage of planctomycetes thriving in anoxic sediments.</title>
        <authorList>
            <person name="Spring S."/>
            <person name="Bunk B."/>
            <person name="Sproer C."/>
        </authorList>
    </citation>
    <scope>NUCLEOTIDE SEQUENCE [LARGE SCALE GENOMIC DNA]</scope>
    <source>
        <strain evidence="5">ST-NAGAB-D1</strain>
    </source>
</reference>
<organism evidence="4 5">
    <name type="scientific">Anaerohalosphaera lusitana</name>
    <dbReference type="NCBI Taxonomy" id="1936003"/>
    <lineage>
        <taxon>Bacteria</taxon>
        <taxon>Pseudomonadati</taxon>
        <taxon>Planctomycetota</taxon>
        <taxon>Phycisphaerae</taxon>
        <taxon>Sedimentisphaerales</taxon>
        <taxon>Anaerohalosphaeraceae</taxon>
        <taxon>Anaerohalosphaera</taxon>
    </lineage>
</organism>
<evidence type="ECO:0000259" key="3">
    <source>
        <dbReference type="Pfam" id="PF01261"/>
    </source>
</evidence>
<proteinExistence type="predicted"/>
<dbReference type="EC" id="5.3.99.-" evidence="4"/>
<dbReference type="PANTHER" id="PTHR43489:SF7">
    <property type="entry name" value="3-DEHYDRO-D-GULOSIDE 4-EPIMERASE-RELATED"/>
    <property type="match status" value="1"/>
</dbReference>
<protein>
    <submittedName>
        <fullName evidence="4">Inosose isomerase</fullName>
        <ecNumber evidence="4">5.3.99.-</ecNumber>
    </submittedName>
</protein>
<dbReference type="Pfam" id="PF01261">
    <property type="entry name" value="AP_endonuc_2"/>
    <property type="match status" value="1"/>
</dbReference>
<evidence type="ECO:0000313" key="4">
    <source>
        <dbReference type="EMBL" id="AQT67425.1"/>
    </source>
</evidence>
<feature type="signal peptide" evidence="2">
    <location>
        <begin position="1"/>
        <end position="31"/>
    </location>
</feature>
<keyword evidence="1 4" id="KW-0413">Isomerase</keyword>
<feature type="domain" description="Xylose isomerase-like TIM barrel" evidence="3">
    <location>
        <begin position="54"/>
        <end position="290"/>
    </location>
</feature>
<dbReference type="PANTHER" id="PTHR43489">
    <property type="entry name" value="ISOMERASE"/>
    <property type="match status" value="1"/>
</dbReference>
<evidence type="ECO:0000256" key="1">
    <source>
        <dbReference type="ARBA" id="ARBA00023235"/>
    </source>
</evidence>
<name>A0A1U9NHY1_9BACT</name>
<dbReference type="InterPro" id="IPR036237">
    <property type="entry name" value="Xyl_isomerase-like_sf"/>
</dbReference>
<dbReference type="Proteomes" id="UP000189674">
    <property type="component" value="Chromosome"/>
</dbReference>
<dbReference type="GO" id="GO:0016853">
    <property type="term" value="F:isomerase activity"/>
    <property type="evidence" value="ECO:0007669"/>
    <property type="project" value="UniProtKB-KW"/>
</dbReference>
<dbReference type="EMBL" id="CP019791">
    <property type="protein sequence ID" value="AQT67425.1"/>
    <property type="molecule type" value="Genomic_DNA"/>
</dbReference>
<dbReference type="Gene3D" id="3.20.20.150">
    <property type="entry name" value="Divalent-metal-dependent TIM barrel enzymes"/>
    <property type="match status" value="1"/>
</dbReference>
<dbReference type="InterPro" id="IPR013022">
    <property type="entry name" value="Xyl_isomerase-like_TIM-brl"/>
</dbReference>
<keyword evidence="2" id="KW-0732">Signal</keyword>
<feature type="chain" id="PRO_5012821157" evidence="2">
    <location>
        <begin position="32"/>
        <end position="303"/>
    </location>
</feature>
<gene>
    <name evidence="4" type="primary">iolI</name>
    <name evidence="4" type="ORF">STSP2_00570</name>
</gene>
<dbReference type="InterPro" id="IPR050417">
    <property type="entry name" value="Sugar_Epim/Isomerase"/>
</dbReference>
<dbReference type="SUPFAM" id="SSF51658">
    <property type="entry name" value="Xylose isomerase-like"/>
    <property type="match status" value="1"/>
</dbReference>
<evidence type="ECO:0000256" key="2">
    <source>
        <dbReference type="SAM" id="SignalP"/>
    </source>
</evidence>
<accession>A0A1U9NHY1</accession>
<dbReference type="STRING" id="1936003.STSP2_00570"/>
<evidence type="ECO:0000313" key="5">
    <source>
        <dbReference type="Proteomes" id="UP000189674"/>
    </source>
</evidence>
<dbReference type="RefSeq" id="WP_146659658.1">
    <property type="nucleotide sequence ID" value="NZ_CP019791.1"/>
</dbReference>
<keyword evidence="5" id="KW-1185">Reference proteome</keyword>
<dbReference type="KEGG" id="alus:STSP2_00570"/>
<dbReference type="PROSITE" id="PS51257">
    <property type="entry name" value="PROKAR_LIPOPROTEIN"/>
    <property type="match status" value="1"/>
</dbReference>
<sequence length="303" mass="33875">MAKIQPLRTFFFVQFLCIALLLCSCSARQSAKLKNEPFSPKIGVCTSKADSQFMERAGLDYIESSVRGFLVPTKEEDVFQAANRKYEEEGVKTYACNGFLPGSLKSVGPDAKHDEIITYCETAFRRAEEAGVKYIVFGSGASRRIPDGFDPTRAREQFVELLGRMGPVAGKDGVTVVIEPLRSKECNFINRVDEALAIAKDVHHPNIRVLADFYHMMQEGEGPESIIAAGEYLRHCHIAENEGRWYPGKNGEDFTPYLQALKDIGYNGGISMECRWSDFPNEVGQAVDFLEMQIEAVKVSPEY</sequence>